<dbReference type="STRING" id="303698.A0A1V6TM57"/>
<proteinExistence type="predicted"/>
<protein>
    <submittedName>
        <fullName evidence="2">Uncharacterized protein</fullName>
    </submittedName>
</protein>
<accession>A0A1V6TM57</accession>
<dbReference type="Proteomes" id="UP000191285">
    <property type="component" value="Unassembled WGS sequence"/>
</dbReference>
<dbReference type="OrthoDB" id="202825at2759"/>
<feature type="region of interest" description="Disordered" evidence="1">
    <location>
        <begin position="90"/>
        <end position="112"/>
    </location>
</feature>
<comment type="caution">
    <text evidence="2">The sequence shown here is derived from an EMBL/GenBank/DDBJ whole genome shotgun (WGS) entry which is preliminary data.</text>
</comment>
<evidence type="ECO:0000313" key="2">
    <source>
        <dbReference type="EMBL" id="OQE27448.1"/>
    </source>
</evidence>
<evidence type="ECO:0000313" key="3">
    <source>
        <dbReference type="Proteomes" id="UP000191285"/>
    </source>
</evidence>
<dbReference type="AlphaFoldDB" id="A0A1V6TM57"/>
<gene>
    <name evidence="2" type="ORF">PENSTE_c004G06685</name>
</gene>
<organism evidence="2 3">
    <name type="scientific">Penicillium steckii</name>
    <dbReference type="NCBI Taxonomy" id="303698"/>
    <lineage>
        <taxon>Eukaryota</taxon>
        <taxon>Fungi</taxon>
        <taxon>Dikarya</taxon>
        <taxon>Ascomycota</taxon>
        <taxon>Pezizomycotina</taxon>
        <taxon>Eurotiomycetes</taxon>
        <taxon>Eurotiomycetidae</taxon>
        <taxon>Eurotiales</taxon>
        <taxon>Aspergillaceae</taxon>
        <taxon>Penicillium</taxon>
    </lineage>
</organism>
<name>A0A1V6TM57_9EURO</name>
<evidence type="ECO:0000256" key="1">
    <source>
        <dbReference type="SAM" id="MobiDB-lite"/>
    </source>
</evidence>
<reference evidence="3" key="1">
    <citation type="journal article" date="2017" name="Nat. Microbiol.">
        <title>Global analysis of biosynthetic gene clusters reveals vast potential of secondary metabolite production in Penicillium species.</title>
        <authorList>
            <person name="Nielsen J.C."/>
            <person name="Grijseels S."/>
            <person name="Prigent S."/>
            <person name="Ji B."/>
            <person name="Dainat J."/>
            <person name="Nielsen K.F."/>
            <person name="Frisvad J.C."/>
            <person name="Workman M."/>
            <person name="Nielsen J."/>
        </authorList>
    </citation>
    <scope>NUCLEOTIDE SEQUENCE [LARGE SCALE GENOMIC DNA]</scope>
    <source>
        <strain evidence="3">IBT 24891</strain>
    </source>
</reference>
<dbReference type="EMBL" id="MLKD01000004">
    <property type="protein sequence ID" value="OQE27448.1"/>
    <property type="molecule type" value="Genomic_DNA"/>
</dbReference>
<keyword evidence="3" id="KW-1185">Reference proteome</keyword>
<sequence length="490" mass="55471">MASSTATGKFAPPDRTHLALALAIVKNKPPDCQVKEKFFDSVFFWKSAYEKSEAEQAKLLNSMYDLEQRNLSLLAKSNPMATKDNNALVSSNKRKQSGLGEKNDQFKSNAKRVRSNLAKSISRKGTGFKQCALEDSNDEKRKSATSFIRQMCNLQRALQKRRNEKSLATNAVMMCKEAELSIYETIQQEIRINCLEATENRTASDPSPSVIFEGVEFAFRLSYRALHKISKSGDDSHEGKGQIIYYLVCLFESISVALSQYCTAVSKPKLELEKTHRASTLLKKPKAQKRVWTLTQPSNREERREEEIPQELTDLLCNMARSLDLGKEEDQKIMEGFLFIVLSRVGKMLALFVFNNLQLPLEACPKLKPPDGLSSMHQEGLSTDVGKCEATYLIKLLKSLILDEPSSLSSLSEKEAPFLRGLKNQLQNTLLQAVFGEDEPSFHQGLRRPNTPPPQDSDCDEIEESQFSEWFTQELWNLVGWEVLSNFSYH</sequence>